<accession>A0ACB5R7C5</accession>
<keyword evidence="2" id="KW-1185">Reference proteome</keyword>
<protein>
    <submittedName>
        <fullName evidence="1">Uncharacterized protein</fullName>
    </submittedName>
</protein>
<dbReference type="EMBL" id="BROD01000001">
    <property type="protein sequence ID" value="GKX65062.1"/>
    <property type="molecule type" value="Genomic_DNA"/>
</dbReference>
<evidence type="ECO:0000313" key="1">
    <source>
        <dbReference type="EMBL" id="GKX65062.1"/>
    </source>
</evidence>
<dbReference type="Proteomes" id="UP001058074">
    <property type="component" value="Unassembled WGS sequence"/>
</dbReference>
<name>A0ACB5R7C5_9CLOT</name>
<organism evidence="1 2">
    <name type="scientific">Inconstantimicrobium mannanitabidum</name>
    <dbReference type="NCBI Taxonomy" id="1604901"/>
    <lineage>
        <taxon>Bacteria</taxon>
        <taxon>Bacillati</taxon>
        <taxon>Bacillota</taxon>
        <taxon>Clostridia</taxon>
        <taxon>Eubacteriales</taxon>
        <taxon>Clostridiaceae</taxon>
        <taxon>Inconstantimicrobium</taxon>
    </lineage>
</organism>
<sequence>MKYFTKEWYELCQKTYAHLILEEDEQAESFSEEYFQKLYLEKLNEFLDSWRDVYKIEQEPFYKEKFSKQFEDRFIYRQEHLKKILPEKILKKIADIRVFVLDRASRQVINDVTGFCNDNEKLVDKTIKAYNKYYSEASKSFNKDMVENINFHDCLITDIKQTDEYLSILFDNSGGFTDVYEIRLENYNIIKQDASLENSWWLYDEVYKVDDKYEIHALLENKNIGLIEFTASTENISFKHN</sequence>
<evidence type="ECO:0000313" key="2">
    <source>
        <dbReference type="Proteomes" id="UP001058074"/>
    </source>
</evidence>
<gene>
    <name evidence="1" type="ORF">rsdtw13_03200</name>
</gene>
<proteinExistence type="predicted"/>
<reference evidence="1" key="1">
    <citation type="journal article" date="2025" name="Int. J. Syst. Evol. Microbiol.">
        <title>Inconstantimicrobium mannanitabidum sp. nov., a novel member of the family Clostridiaceae isolated from anoxic soil under the treatment of reductive soil disinfestation.</title>
        <authorList>
            <person name="Ueki A."/>
            <person name="Tonouchi A."/>
            <person name="Honma S."/>
            <person name="Kaku N."/>
            <person name="Ueki K."/>
        </authorList>
    </citation>
    <scope>NUCLEOTIDE SEQUENCE</scope>
    <source>
        <strain evidence="1">TW13</strain>
    </source>
</reference>
<comment type="caution">
    <text evidence="1">The sequence shown here is derived from an EMBL/GenBank/DDBJ whole genome shotgun (WGS) entry which is preliminary data.</text>
</comment>